<dbReference type="Gene3D" id="3.40.50.2000">
    <property type="entry name" value="Glycogen Phosphorylase B"/>
    <property type="match status" value="2"/>
</dbReference>
<dbReference type="CDD" id="cd03791">
    <property type="entry name" value="GT5_Glycogen_synthase_DULL1-like"/>
    <property type="match status" value="1"/>
</dbReference>
<dbReference type="InterPro" id="IPR001296">
    <property type="entry name" value="Glyco_trans_1"/>
</dbReference>
<dbReference type="Pfam" id="PF00534">
    <property type="entry name" value="Glycos_transf_1"/>
    <property type="match status" value="1"/>
</dbReference>
<feature type="binding site" evidence="8">
    <location>
        <position position="11"/>
    </location>
    <ligand>
        <name>ADP-alpha-D-glucose</name>
        <dbReference type="ChEBI" id="CHEBI:57498"/>
    </ligand>
</feature>
<keyword evidence="7 8" id="KW-0320">Glycogen biosynthesis</keyword>
<dbReference type="NCBIfam" id="TIGR02095">
    <property type="entry name" value="glgA"/>
    <property type="match status" value="1"/>
</dbReference>
<gene>
    <name evidence="8 11" type="primary">glgA</name>
    <name evidence="11" type="ORF">FAZ21_14900</name>
</gene>
<proteinExistence type="inferred from homology"/>
<evidence type="ECO:0000256" key="1">
    <source>
        <dbReference type="ARBA" id="ARBA00001478"/>
    </source>
</evidence>
<evidence type="ECO:0000256" key="7">
    <source>
        <dbReference type="ARBA" id="ARBA00023056"/>
    </source>
</evidence>
<dbReference type="EC" id="2.4.1.21" evidence="8"/>
<dbReference type="PANTHER" id="PTHR45825">
    <property type="entry name" value="GRANULE-BOUND STARCH SYNTHASE 1, CHLOROPLASTIC/AMYLOPLASTIC"/>
    <property type="match status" value="1"/>
</dbReference>
<dbReference type="OrthoDB" id="9808590at2"/>
<comment type="function">
    <text evidence="2 8">Synthesizes alpha-1,4-glucan chains using ADP-glucose.</text>
</comment>
<dbReference type="GO" id="GO:0009011">
    <property type="term" value="F:alpha-1,4-glucan glucosyltransferase (ADP-glucose donor) activity"/>
    <property type="evidence" value="ECO:0007669"/>
    <property type="project" value="UniProtKB-UniRule"/>
</dbReference>
<dbReference type="InterPro" id="IPR013534">
    <property type="entry name" value="Starch_synth_cat_dom"/>
</dbReference>
<dbReference type="AlphaFoldDB" id="A0A4U0PND1"/>
<dbReference type="GO" id="GO:0005978">
    <property type="term" value="P:glycogen biosynthetic process"/>
    <property type="evidence" value="ECO:0007669"/>
    <property type="project" value="UniProtKB-UniRule"/>
</dbReference>
<dbReference type="UniPathway" id="UPA00164"/>
<evidence type="ECO:0000259" key="10">
    <source>
        <dbReference type="Pfam" id="PF08323"/>
    </source>
</evidence>
<evidence type="ECO:0000313" key="12">
    <source>
        <dbReference type="Proteomes" id="UP000310016"/>
    </source>
</evidence>
<evidence type="ECO:0000259" key="9">
    <source>
        <dbReference type="Pfam" id="PF00534"/>
    </source>
</evidence>
<evidence type="ECO:0000256" key="5">
    <source>
        <dbReference type="ARBA" id="ARBA00022676"/>
    </source>
</evidence>
<organism evidence="11 12">
    <name type="scientific">Chitiniphilus eburneus</name>
    <dbReference type="NCBI Taxonomy" id="2571148"/>
    <lineage>
        <taxon>Bacteria</taxon>
        <taxon>Pseudomonadati</taxon>
        <taxon>Pseudomonadota</taxon>
        <taxon>Betaproteobacteria</taxon>
        <taxon>Neisseriales</taxon>
        <taxon>Chitinibacteraceae</taxon>
        <taxon>Chitiniphilus</taxon>
    </lineage>
</organism>
<dbReference type="SUPFAM" id="SSF53756">
    <property type="entry name" value="UDP-Glycosyltransferase/glycogen phosphorylase"/>
    <property type="match status" value="1"/>
</dbReference>
<evidence type="ECO:0000256" key="4">
    <source>
        <dbReference type="ARBA" id="ARBA00010281"/>
    </source>
</evidence>
<evidence type="ECO:0000256" key="6">
    <source>
        <dbReference type="ARBA" id="ARBA00022679"/>
    </source>
</evidence>
<evidence type="ECO:0000256" key="3">
    <source>
        <dbReference type="ARBA" id="ARBA00004964"/>
    </source>
</evidence>
<keyword evidence="6 8" id="KW-0808">Transferase</keyword>
<evidence type="ECO:0000256" key="2">
    <source>
        <dbReference type="ARBA" id="ARBA00002764"/>
    </source>
</evidence>
<dbReference type="GO" id="GO:0004373">
    <property type="term" value="F:alpha-1,4-glucan glucosyltransferase (UDP-glucose donor) activity"/>
    <property type="evidence" value="ECO:0007669"/>
    <property type="project" value="InterPro"/>
</dbReference>
<protein>
    <recommendedName>
        <fullName evidence="8">Glycogen synthase</fullName>
        <ecNumber evidence="8">2.4.1.21</ecNumber>
    </recommendedName>
    <alternativeName>
        <fullName evidence="8">Starch [bacterial glycogen] synthase</fullName>
    </alternativeName>
</protein>
<dbReference type="EMBL" id="SUMF01000021">
    <property type="protein sequence ID" value="TJZ69390.1"/>
    <property type="molecule type" value="Genomic_DNA"/>
</dbReference>
<feature type="domain" description="Glycosyl transferase family 1" evidence="9">
    <location>
        <begin position="292"/>
        <end position="449"/>
    </location>
</feature>
<feature type="domain" description="Starch synthase catalytic" evidence="10">
    <location>
        <begin position="1"/>
        <end position="232"/>
    </location>
</feature>
<comment type="similarity">
    <text evidence="4 8">Belongs to the glycosyltransferase 1 family. Bacterial/plant glycogen synthase subfamily.</text>
</comment>
<comment type="catalytic activity">
    <reaction evidence="1 8">
        <text>[(1-&gt;4)-alpha-D-glucosyl](n) + ADP-alpha-D-glucose = [(1-&gt;4)-alpha-D-glucosyl](n+1) + ADP + H(+)</text>
        <dbReference type="Rhea" id="RHEA:18189"/>
        <dbReference type="Rhea" id="RHEA-COMP:9584"/>
        <dbReference type="Rhea" id="RHEA-COMP:9587"/>
        <dbReference type="ChEBI" id="CHEBI:15378"/>
        <dbReference type="ChEBI" id="CHEBI:15444"/>
        <dbReference type="ChEBI" id="CHEBI:57498"/>
        <dbReference type="ChEBI" id="CHEBI:456216"/>
        <dbReference type="EC" id="2.4.1.21"/>
    </reaction>
</comment>
<reference evidence="11 12" key="1">
    <citation type="submission" date="2019-04" db="EMBL/GenBank/DDBJ databases">
        <title>Chitiniphilus eburnea sp. nov., a novel chitinolytic bacterium isolated from aquaculture sludge.</title>
        <authorList>
            <person name="Sheng M."/>
        </authorList>
    </citation>
    <scope>NUCLEOTIDE SEQUENCE [LARGE SCALE GENOMIC DNA]</scope>
    <source>
        <strain evidence="11 12">HX-2-15</strain>
    </source>
</reference>
<dbReference type="PANTHER" id="PTHR45825:SF11">
    <property type="entry name" value="ALPHA AMYLASE DOMAIN-CONTAINING PROTEIN"/>
    <property type="match status" value="1"/>
</dbReference>
<comment type="pathway">
    <text evidence="3 8">Glycan biosynthesis; glycogen biosynthesis.</text>
</comment>
<evidence type="ECO:0000256" key="8">
    <source>
        <dbReference type="HAMAP-Rule" id="MF_00484"/>
    </source>
</evidence>
<accession>A0A4U0PND1</accession>
<sequence>MVAAEAVPLAKTGGLGDMVGAFAPALHRSDVRVTLMLPGWPEALAAVGDAREVARFDDLPGGPATLLAATLPGTDVPLLLLRNDALFGREGPLYVDADGQEYADNPLRFGAFCRAAARVAAGLPGLPAVDVVHAHDWHAGLVPLFVRETGAPVRTLFTIHNLAFQGNYPLAWMDTLDLPAEARGSEGCEFWGQLSFVKAGLVYADRLNTVSPSHAREIVTPEAGHGMDGVLRPRADRLSGILNGIDTGVWNPALDPLLPKGFSAADPAGKHRCKAALQHRLGLPEDAFAPVVALGSRLTHQKMADVALEALPFLLNRYPRLQVAVLGCGQPQYEQGFRMLQQRYPRRVVVHIGYTEALAHLLHGGANILLHGSRFEPCGLAPLYAMRYGTIPVASRVGGLADTIADPVEHDPQVARANGFLFDGAEPAAMVEAVERALAAYSQPRVWRQLQRNAMQADFGWQPSVAHYLALYAGLIGPRPETASRQATA</sequence>
<dbReference type="NCBIfam" id="NF001899">
    <property type="entry name" value="PRK00654.1-2"/>
    <property type="match status" value="1"/>
</dbReference>
<keyword evidence="5 8" id="KW-0328">Glycosyltransferase</keyword>
<keyword evidence="12" id="KW-1185">Reference proteome</keyword>
<comment type="caution">
    <text evidence="11">The sequence shown here is derived from an EMBL/GenBank/DDBJ whole genome shotgun (WGS) entry which is preliminary data.</text>
</comment>
<evidence type="ECO:0000313" key="11">
    <source>
        <dbReference type="EMBL" id="TJZ69390.1"/>
    </source>
</evidence>
<name>A0A4U0PND1_9NEIS</name>
<dbReference type="InterPro" id="IPR011835">
    <property type="entry name" value="GS/SS"/>
</dbReference>
<dbReference type="Proteomes" id="UP000310016">
    <property type="component" value="Unassembled WGS sequence"/>
</dbReference>
<dbReference type="Pfam" id="PF08323">
    <property type="entry name" value="Glyco_transf_5"/>
    <property type="match status" value="1"/>
</dbReference>
<dbReference type="HAMAP" id="MF_00484">
    <property type="entry name" value="Glycogen_synth"/>
    <property type="match status" value="1"/>
</dbReference>